<accession>A0A8J5TJS0</accession>
<evidence type="ECO:0000256" key="1">
    <source>
        <dbReference type="SAM" id="MobiDB-lite"/>
    </source>
</evidence>
<evidence type="ECO:0000313" key="4">
    <source>
        <dbReference type="EMBL" id="KAG7175800.1"/>
    </source>
</evidence>
<dbReference type="InterPro" id="IPR045667">
    <property type="entry name" value="ORC3_N"/>
</dbReference>
<feature type="domain" description="Origin recognition complex subunit 3 insertion" evidence="3">
    <location>
        <begin position="410"/>
        <end position="641"/>
    </location>
</feature>
<organism evidence="4 5">
    <name type="scientific">Homarus americanus</name>
    <name type="common">American lobster</name>
    <dbReference type="NCBI Taxonomy" id="6706"/>
    <lineage>
        <taxon>Eukaryota</taxon>
        <taxon>Metazoa</taxon>
        <taxon>Ecdysozoa</taxon>
        <taxon>Arthropoda</taxon>
        <taxon>Crustacea</taxon>
        <taxon>Multicrustacea</taxon>
        <taxon>Malacostraca</taxon>
        <taxon>Eumalacostraca</taxon>
        <taxon>Eucarida</taxon>
        <taxon>Decapoda</taxon>
        <taxon>Pleocyemata</taxon>
        <taxon>Astacidea</taxon>
        <taxon>Nephropoidea</taxon>
        <taxon>Nephropidae</taxon>
        <taxon>Homarus</taxon>
    </lineage>
</organism>
<dbReference type="PANTHER" id="PTHR12748:SF0">
    <property type="entry name" value="ORIGIN RECOGNITION COMPLEX SUBUNIT 3"/>
    <property type="match status" value="1"/>
</dbReference>
<dbReference type="GO" id="GO:0031261">
    <property type="term" value="C:DNA replication preinitiation complex"/>
    <property type="evidence" value="ECO:0007669"/>
    <property type="project" value="TreeGrafter"/>
</dbReference>
<dbReference type="AlphaFoldDB" id="A0A8J5TJS0"/>
<feature type="non-terminal residue" evidence="4">
    <location>
        <position position="1"/>
    </location>
</feature>
<proteinExistence type="predicted"/>
<sequence length="725" mass="81224">LSGNWRELLTTTTADSLPLVMAATVSVSKDLQDSIHAKVFQDLVEFIRDAGMRSNIMIDGIKSKEGQSDIPTACLVTGVNMPDHDAIFGSLVRLLVDGVTPHIAKLQSRDCNTVRGAIFKMISQLMGQNGFVDPEFEDEIITGPSIKRAQFTMAVLTSWYKEIISAEDTRESTSKSHGSPRKRAGCSHKDMGSPYKPVGSPYKPVGSPRKTMGSPRKPMGSPRMPKGSPRKPMGFQSRDMKSVKDFGSPEKRMRLNDEPRLPRGGYHPPLVVILEDVENFPANVLHDLILICSEHRCNLPIVFVFGVATTSNAVHRSLSQDASACVAMETFQAQPSTHYLNHVIEKVLMTEKVPFHIGGRPFKLLLDIFLYSDLSVKNFVKGLKLCMMEHFLGNSSTFLCCSAPERALRIRAMTPAQLDIIRKLPSFRSYVENRPPKEQAVLLLDEKVTKSTVRTLMTELDSWYLRFCCLVKVVSALTSSLPHSPLGRQIREVLATCLSRPLVESEEFKEAQKMLKLMAREELLPILANILEILKEQSGQDEELSELYNELAIMLGRLNSLDQLDQVIKDSPADEAQLSFQSSDRFHLKEKLLEMAKKKSKKPNAYESLRSELLQVLVNTFEQHLQLLNKQPLHEVLFFDSSSVVKRHLVGMPRAALTTALSNPHHYLQVGTPANTASRLKLSYGIKENFSGRLRSKIQCSLGEYRYKSETVNSTPAELKAQDFQ</sequence>
<comment type="caution">
    <text evidence="4">The sequence shown here is derived from an EMBL/GenBank/DDBJ whole genome shotgun (WGS) entry which is preliminary data.</text>
</comment>
<evidence type="ECO:0000259" key="2">
    <source>
        <dbReference type="Pfam" id="PF07034"/>
    </source>
</evidence>
<feature type="region of interest" description="Disordered" evidence="1">
    <location>
        <begin position="167"/>
        <end position="244"/>
    </location>
</feature>
<reference evidence="4" key="1">
    <citation type="journal article" date="2021" name="Sci. Adv.">
        <title>The American lobster genome reveals insights on longevity, neural, and immune adaptations.</title>
        <authorList>
            <person name="Polinski J.M."/>
            <person name="Zimin A.V."/>
            <person name="Clark K.F."/>
            <person name="Kohn A.B."/>
            <person name="Sadowski N."/>
            <person name="Timp W."/>
            <person name="Ptitsyn A."/>
            <person name="Khanna P."/>
            <person name="Romanova D.Y."/>
            <person name="Williams P."/>
            <person name="Greenwood S.J."/>
            <person name="Moroz L.L."/>
            <person name="Walt D.R."/>
            <person name="Bodnar A.G."/>
        </authorList>
    </citation>
    <scope>NUCLEOTIDE SEQUENCE</scope>
    <source>
        <strain evidence="4">GMGI-L3</strain>
    </source>
</reference>
<feature type="non-terminal residue" evidence="4">
    <location>
        <position position="725"/>
    </location>
</feature>
<dbReference type="CDD" id="cd20704">
    <property type="entry name" value="Orc3"/>
    <property type="match status" value="1"/>
</dbReference>
<dbReference type="InterPro" id="IPR045663">
    <property type="entry name" value="ORC3_ins"/>
</dbReference>
<evidence type="ECO:0000259" key="3">
    <source>
        <dbReference type="Pfam" id="PF19675"/>
    </source>
</evidence>
<gene>
    <name evidence="4" type="primary">Orc3-L</name>
    <name evidence="4" type="ORF">Hamer_G009818</name>
</gene>
<dbReference type="EMBL" id="JAHLQT010004633">
    <property type="protein sequence ID" value="KAG7175800.1"/>
    <property type="molecule type" value="Genomic_DNA"/>
</dbReference>
<name>A0A8J5TJS0_HOMAM</name>
<dbReference type="Pfam" id="PF07034">
    <property type="entry name" value="ORC3_N"/>
    <property type="match status" value="1"/>
</dbReference>
<feature type="domain" description="Origin recognition complex subunit 3 N-terminal" evidence="2">
    <location>
        <begin position="29"/>
        <end position="395"/>
    </location>
</feature>
<dbReference type="GO" id="GO:0005656">
    <property type="term" value="C:nuclear pre-replicative complex"/>
    <property type="evidence" value="ECO:0007669"/>
    <property type="project" value="TreeGrafter"/>
</dbReference>
<dbReference type="GO" id="GO:0006270">
    <property type="term" value="P:DNA replication initiation"/>
    <property type="evidence" value="ECO:0007669"/>
    <property type="project" value="TreeGrafter"/>
</dbReference>
<protein>
    <submittedName>
        <fullName evidence="4">Origin recognition complex subunit 3-like</fullName>
    </submittedName>
</protein>
<keyword evidence="5" id="KW-1185">Reference proteome</keyword>
<dbReference type="GO" id="GO:0005664">
    <property type="term" value="C:nuclear origin of replication recognition complex"/>
    <property type="evidence" value="ECO:0007669"/>
    <property type="project" value="InterPro"/>
</dbReference>
<dbReference type="InterPro" id="IPR020795">
    <property type="entry name" value="ORC3"/>
</dbReference>
<evidence type="ECO:0000313" key="5">
    <source>
        <dbReference type="Proteomes" id="UP000747542"/>
    </source>
</evidence>
<dbReference type="PANTHER" id="PTHR12748">
    <property type="entry name" value="ORIGIN RECOGNITION COMPLEX SUBUNIT 3"/>
    <property type="match status" value="1"/>
</dbReference>
<dbReference type="Pfam" id="PF19675">
    <property type="entry name" value="ORC3_ins"/>
    <property type="match status" value="1"/>
</dbReference>
<dbReference type="GO" id="GO:0003688">
    <property type="term" value="F:DNA replication origin binding"/>
    <property type="evidence" value="ECO:0007669"/>
    <property type="project" value="TreeGrafter"/>
</dbReference>
<dbReference type="Proteomes" id="UP000747542">
    <property type="component" value="Unassembled WGS sequence"/>
</dbReference>